<feature type="domain" description="FHA" evidence="1">
    <location>
        <begin position="119"/>
        <end position="172"/>
    </location>
</feature>
<dbReference type="PROSITE" id="PS50006">
    <property type="entry name" value="FHA_DOMAIN"/>
    <property type="match status" value="1"/>
</dbReference>
<evidence type="ECO:0000259" key="1">
    <source>
        <dbReference type="PROSITE" id="PS50006"/>
    </source>
</evidence>
<dbReference type="InterPro" id="IPR008984">
    <property type="entry name" value="SMAD_FHA_dom_sf"/>
</dbReference>
<dbReference type="EMBL" id="DVKS01000069">
    <property type="protein sequence ID" value="HIT41279.1"/>
    <property type="molecule type" value="Genomic_DNA"/>
</dbReference>
<reference evidence="2" key="2">
    <citation type="journal article" date="2021" name="PeerJ">
        <title>Extensive microbial diversity within the chicken gut microbiome revealed by metagenomics and culture.</title>
        <authorList>
            <person name="Gilroy R."/>
            <person name="Ravi A."/>
            <person name="Getino M."/>
            <person name="Pursley I."/>
            <person name="Horton D.L."/>
            <person name="Alikhan N.F."/>
            <person name="Baker D."/>
            <person name="Gharbi K."/>
            <person name="Hall N."/>
            <person name="Watson M."/>
            <person name="Adriaenssens E.M."/>
            <person name="Foster-Nyarko E."/>
            <person name="Jarju S."/>
            <person name="Secka A."/>
            <person name="Antonio M."/>
            <person name="Oren A."/>
            <person name="Chaudhuri R.R."/>
            <person name="La Ragione R."/>
            <person name="Hildebrand F."/>
            <person name="Pallen M.J."/>
        </authorList>
    </citation>
    <scope>NUCLEOTIDE SEQUENCE</scope>
    <source>
        <strain evidence="2">CHK123-3438</strain>
    </source>
</reference>
<proteinExistence type="predicted"/>
<protein>
    <submittedName>
        <fullName evidence="2">FHA domain-containing protein</fullName>
    </submittedName>
</protein>
<dbReference type="Gene3D" id="2.60.200.20">
    <property type="match status" value="1"/>
</dbReference>
<evidence type="ECO:0000313" key="3">
    <source>
        <dbReference type="Proteomes" id="UP000886860"/>
    </source>
</evidence>
<name>A0A9D1GJ46_9FIRM</name>
<dbReference type="AlphaFoldDB" id="A0A9D1GJ46"/>
<sequence length="209" mass="22981">MNLTRCSNGHYYDADTYASCPHCGGAAVENKTVSYDSGPTQSLADTVDLDSFRNAEADSARNIPAAEPAGGFDLDDAKTISIYQNSKVDTVQMSPIVGWLVCTKGKFYGQDFRLKSGRNFIGRGSDMDVCLAGESTVSRDRHATIIHEPRQNVFIAQPGESRELFYVNGNVVLTPVQLKKNDVLQIGNVQLMLIPCCDDAFNWNEEKED</sequence>
<dbReference type="CDD" id="cd00060">
    <property type="entry name" value="FHA"/>
    <property type="match status" value="1"/>
</dbReference>
<dbReference type="SUPFAM" id="SSF49879">
    <property type="entry name" value="SMAD/FHA domain"/>
    <property type="match status" value="1"/>
</dbReference>
<gene>
    <name evidence="2" type="ORF">IAB60_04100</name>
</gene>
<dbReference type="InterPro" id="IPR000253">
    <property type="entry name" value="FHA_dom"/>
</dbReference>
<organism evidence="2 3">
    <name type="scientific">Candidatus Caccovicinus merdipullorum</name>
    <dbReference type="NCBI Taxonomy" id="2840724"/>
    <lineage>
        <taxon>Bacteria</taxon>
        <taxon>Bacillati</taxon>
        <taxon>Bacillota</taxon>
        <taxon>Clostridia</taxon>
        <taxon>Eubacteriales</taxon>
        <taxon>Candidatus Caccovicinus</taxon>
    </lineage>
</organism>
<accession>A0A9D1GJ46</accession>
<comment type="caution">
    <text evidence="2">The sequence shown here is derived from an EMBL/GenBank/DDBJ whole genome shotgun (WGS) entry which is preliminary data.</text>
</comment>
<evidence type="ECO:0000313" key="2">
    <source>
        <dbReference type="EMBL" id="HIT41279.1"/>
    </source>
</evidence>
<reference evidence="2" key="1">
    <citation type="submission" date="2020-10" db="EMBL/GenBank/DDBJ databases">
        <authorList>
            <person name="Gilroy R."/>
        </authorList>
    </citation>
    <scope>NUCLEOTIDE SEQUENCE</scope>
    <source>
        <strain evidence="2">CHK123-3438</strain>
    </source>
</reference>
<dbReference type="Proteomes" id="UP000886860">
    <property type="component" value="Unassembled WGS sequence"/>
</dbReference>
<dbReference type="Pfam" id="PF00498">
    <property type="entry name" value="FHA"/>
    <property type="match status" value="1"/>
</dbReference>